<accession>A0ACC1MJ97</accession>
<protein>
    <submittedName>
        <fullName evidence="1">Uncharacterized protein</fullName>
    </submittedName>
</protein>
<proteinExistence type="predicted"/>
<gene>
    <name evidence="1" type="ORF">NQ176_g9979</name>
</gene>
<keyword evidence="2" id="KW-1185">Reference proteome</keyword>
<dbReference type="Proteomes" id="UP001143910">
    <property type="component" value="Unassembled WGS sequence"/>
</dbReference>
<evidence type="ECO:0000313" key="1">
    <source>
        <dbReference type="EMBL" id="KAJ2966793.1"/>
    </source>
</evidence>
<evidence type="ECO:0000313" key="2">
    <source>
        <dbReference type="Proteomes" id="UP001143910"/>
    </source>
</evidence>
<dbReference type="EMBL" id="JANJQO010002510">
    <property type="protein sequence ID" value="KAJ2966793.1"/>
    <property type="molecule type" value="Genomic_DNA"/>
</dbReference>
<name>A0ACC1MJ97_9HYPO</name>
<reference evidence="1" key="1">
    <citation type="submission" date="2022-08" db="EMBL/GenBank/DDBJ databases">
        <title>Genome Sequence of Lecanicillium fungicola.</title>
        <authorList>
            <person name="Buettner E."/>
        </authorList>
    </citation>
    <scope>NUCLEOTIDE SEQUENCE</scope>
    <source>
        <strain evidence="1">Babe33</strain>
    </source>
</reference>
<comment type="caution">
    <text evidence="1">The sequence shown here is derived from an EMBL/GenBank/DDBJ whole genome shotgun (WGS) entry which is preliminary data.</text>
</comment>
<sequence>MSPLNKLIETVAKANLPGLDPKSVLAIGATQVRSTFKGDELAVVLSAYNTAITNCFYVAVAMSVLALVGAVFVPWNSVKGKKIEMAAA</sequence>
<organism evidence="1 2">
    <name type="scientific">Zarea fungicola</name>
    <dbReference type="NCBI Taxonomy" id="93591"/>
    <lineage>
        <taxon>Eukaryota</taxon>
        <taxon>Fungi</taxon>
        <taxon>Dikarya</taxon>
        <taxon>Ascomycota</taxon>
        <taxon>Pezizomycotina</taxon>
        <taxon>Sordariomycetes</taxon>
        <taxon>Hypocreomycetidae</taxon>
        <taxon>Hypocreales</taxon>
        <taxon>Cordycipitaceae</taxon>
        <taxon>Zarea</taxon>
    </lineage>
</organism>